<dbReference type="EMBL" id="QOVN01000001">
    <property type="protein sequence ID" value="RXG30885.1"/>
    <property type="molecule type" value="Genomic_DNA"/>
</dbReference>
<dbReference type="Pfam" id="PF15418">
    <property type="entry name" value="DUF4625"/>
    <property type="match status" value="1"/>
</dbReference>
<proteinExistence type="predicted"/>
<dbReference type="Proteomes" id="UP000290037">
    <property type="component" value="Unassembled WGS sequence"/>
</dbReference>
<protein>
    <submittedName>
        <fullName evidence="1">Uncharacterized protein</fullName>
    </submittedName>
</protein>
<evidence type="ECO:0000313" key="2">
    <source>
        <dbReference type="Proteomes" id="UP000290037"/>
    </source>
</evidence>
<gene>
    <name evidence="1" type="ORF">DSM01_19</name>
</gene>
<name>A0ABY0D6Q1_9FLAO</name>
<sequence>MIFTERIAGLKNATLHRHFDIPEEAPKGLYDFKITVEDMNGTSLEETRKISLIDIEDYLDVFPHVSAFGVDKIDIDGKGGFNNFYNNGEFRNTENPSFRKDESIWASVQIGNIKGDGIMYGLLIKKSFDHKPETVEDIDFSKAIVTDLKQHSDYDEIRAFQSSYNTNFNNHYMYGAAYKIGADADNNLPNSNLVTGNKAWENGTYYYGYVYTNTTYNLSTFKYIEFEITGF</sequence>
<reference evidence="1 2" key="1">
    <citation type="submission" date="2018-07" db="EMBL/GenBank/DDBJ databases">
        <title>Leeuwenhoekiella genomics.</title>
        <authorList>
            <person name="Tahon G."/>
            <person name="Willems A."/>
        </authorList>
    </citation>
    <scope>NUCLEOTIDE SEQUENCE [LARGE SCALE GENOMIC DNA]</scope>
    <source>
        <strain evidence="1 2">LMG 24856</strain>
    </source>
</reference>
<comment type="caution">
    <text evidence="1">The sequence shown here is derived from an EMBL/GenBank/DDBJ whole genome shotgun (WGS) entry which is preliminary data.</text>
</comment>
<dbReference type="InterPro" id="IPR027829">
    <property type="entry name" value="DUF4625"/>
</dbReference>
<keyword evidence="2" id="KW-1185">Reference proteome</keyword>
<accession>A0ABY0D6Q1</accession>
<evidence type="ECO:0000313" key="1">
    <source>
        <dbReference type="EMBL" id="RXG30885.1"/>
    </source>
</evidence>
<organism evidence="1 2">
    <name type="scientific">Leeuwenhoekiella palythoae</name>
    <dbReference type="NCBI Taxonomy" id="573501"/>
    <lineage>
        <taxon>Bacteria</taxon>
        <taxon>Pseudomonadati</taxon>
        <taxon>Bacteroidota</taxon>
        <taxon>Flavobacteriia</taxon>
        <taxon>Flavobacteriales</taxon>
        <taxon>Flavobacteriaceae</taxon>
        <taxon>Leeuwenhoekiella</taxon>
    </lineage>
</organism>